<dbReference type="PANTHER" id="PTHR31006:SF0">
    <property type="entry name" value="F-BOX ASSOCIATED DOMAIN-CONTAINING PROTEIN-RELATED"/>
    <property type="match status" value="1"/>
</dbReference>
<accession>A0A2G5U0M8</accession>
<proteinExistence type="predicted"/>
<evidence type="ECO:0000313" key="1">
    <source>
        <dbReference type="EMBL" id="PIC32921.1"/>
    </source>
</evidence>
<dbReference type="Proteomes" id="UP000230233">
    <property type="component" value="Chromosome IV"/>
</dbReference>
<reference evidence="2" key="1">
    <citation type="submission" date="2017-10" db="EMBL/GenBank/DDBJ databases">
        <title>Rapid genome shrinkage in a self-fertile nematode reveals novel sperm competition proteins.</title>
        <authorList>
            <person name="Yin D."/>
            <person name="Schwarz E.M."/>
            <person name="Thomas C.G."/>
            <person name="Felde R.L."/>
            <person name="Korf I.F."/>
            <person name="Cutter A.D."/>
            <person name="Schartner C.M."/>
            <person name="Ralston E.J."/>
            <person name="Meyer B.J."/>
            <person name="Haag E.S."/>
        </authorList>
    </citation>
    <scope>NUCLEOTIDE SEQUENCE [LARGE SCALE GENOMIC DNA]</scope>
    <source>
        <strain evidence="2">JU1422</strain>
    </source>
</reference>
<comment type="caution">
    <text evidence="1">The sequence shown here is derived from an EMBL/GenBank/DDBJ whole genome shotgun (WGS) entry which is preliminary data.</text>
</comment>
<dbReference type="InterPro" id="IPR042317">
    <property type="entry name" value="She-1-like"/>
</dbReference>
<name>A0A2G5U0M8_9PELO</name>
<dbReference type="EMBL" id="PDUG01000004">
    <property type="protein sequence ID" value="PIC32921.1"/>
    <property type="molecule type" value="Genomic_DNA"/>
</dbReference>
<gene>
    <name evidence="1" type="primary">Cnig_chr_IV.g13085</name>
    <name evidence="1" type="ORF">B9Z55_013085</name>
</gene>
<organism evidence="1 2">
    <name type="scientific">Caenorhabditis nigoni</name>
    <dbReference type="NCBI Taxonomy" id="1611254"/>
    <lineage>
        <taxon>Eukaryota</taxon>
        <taxon>Metazoa</taxon>
        <taxon>Ecdysozoa</taxon>
        <taxon>Nematoda</taxon>
        <taxon>Chromadorea</taxon>
        <taxon>Rhabditida</taxon>
        <taxon>Rhabditina</taxon>
        <taxon>Rhabditomorpha</taxon>
        <taxon>Rhabditoidea</taxon>
        <taxon>Rhabditidae</taxon>
        <taxon>Peloderinae</taxon>
        <taxon>Caenorhabditis</taxon>
    </lineage>
</organism>
<evidence type="ECO:0000313" key="2">
    <source>
        <dbReference type="Proteomes" id="UP000230233"/>
    </source>
</evidence>
<protein>
    <recommendedName>
        <fullName evidence="3">DUF38 domain-containing protein</fullName>
    </recommendedName>
</protein>
<evidence type="ECO:0008006" key="3">
    <source>
        <dbReference type="Google" id="ProtNLM"/>
    </source>
</evidence>
<sequence>MTIKSTNCRQEAVKFAEKMIRKGRHDLEKLIIGLENYPFDNSQMKLLPHCKTTRIGVSNNDQVWWWLQWLPEDNLDIWIFPFEDIASALVLTS</sequence>
<dbReference type="AlphaFoldDB" id="A0A2G5U0M8"/>
<keyword evidence="2" id="KW-1185">Reference proteome</keyword>
<dbReference type="PANTHER" id="PTHR31006">
    <property type="entry name" value="F-BOX DOMAIN-CONTAINING PROTEIN-RELATED-RELATED"/>
    <property type="match status" value="1"/>
</dbReference>